<dbReference type="SUPFAM" id="SSF52833">
    <property type="entry name" value="Thioredoxin-like"/>
    <property type="match status" value="1"/>
</dbReference>
<dbReference type="GO" id="GO:0004602">
    <property type="term" value="F:glutathione peroxidase activity"/>
    <property type="evidence" value="ECO:0007669"/>
    <property type="project" value="TreeGrafter"/>
</dbReference>
<comment type="caution">
    <text evidence="2">The sequence shown here is derived from an EMBL/GenBank/DDBJ whole genome shotgun (WGS) entry which is preliminary data.</text>
</comment>
<evidence type="ECO:0000259" key="1">
    <source>
        <dbReference type="Pfam" id="PF01323"/>
    </source>
</evidence>
<dbReference type="InterPro" id="IPR051924">
    <property type="entry name" value="GST_Kappa/NadH"/>
</dbReference>
<accession>A0A8J7CDK0</accession>
<sequence length="204" mass="22764">MPEALFFYFDFNCPYSWVAAERIMDIAGRHTRDVRWRAIPSEMLCHESAPWGFPPGRVPGVEQYIQRDLGRLLRMNGLEYARPVPLSKGASIAPSCGFHWIREEKGREASRAYALAVFRARFQLGSEVADPDVAADIAVACGHGRGEFLDAISDPVWQGRLTEEVNAARKDGVIATPFINVDGEPFWAVEGLDIVDAWLARGGW</sequence>
<dbReference type="PANTHER" id="PTHR42943">
    <property type="entry name" value="GLUTATHIONE S-TRANSFERASE KAPPA"/>
    <property type="match status" value="1"/>
</dbReference>
<dbReference type="RefSeq" id="WP_192534829.1">
    <property type="nucleotide sequence ID" value="NZ_JACZHT010000007.1"/>
</dbReference>
<reference evidence="2" key="1">
    <citation type="submission" date="2020-10" db="EMBL/GenBank/DDBJ databases">
        <title>Genome sequence of the unusual species of purple photosynthetic bacteria, Phaeovibrio sulfidiphilus DSM 23193, type strain.</title>
        <authorList>
            <person name="Kyndt J.A."/>
            <person name="Meyer T.E."/>
        </authorList>
    </citation>
    <scope>NUCLEOTIDE SEQUENCE</scope>
    <source>
        <strain evidence="2">DSM 23193</strain>
    </source>
</reference>
<dbReference type="EMBL" id="JACZHT010000007">
    <property type="protein sequence ID" value="MBE1237818.1"/>
    <property type="molecule type" value="Genomic_DNA"/>
</dbReference>
<feature type="domain" description="DSBA-like thioredoxin" evidence="1">
    <location>
        <begin position="7"/>
        <end position="192"/>
    </location>
</feature>
<keyword evidence="3" id="KW-1185">Reference proteome</keyword>
<dbReference type="AlphaFoldDB" id="A0A8J7CDK0"/>
<evidence type="ECO:0000313" key="3">
    <source>
        <dbReference type="Proteomes" id="UP000631034"/>
    </source>
</evidence>
<gene>
    <name evidence="2" type="ORF">IHV25_09180</name>
</gene>
<evidence type="ECO:0000313" key="2">
    <source>
        <dbReference type="EMBL" id="MBE1237818.1"/>
    </source>
</evidence>
<dbReference type="Gene3D" id="3.40.30.10">
    <property type="entry name" value="Glutaredoxin"/>
    <property type="match status" value="1"/>
</dbReference>
<dbReference type="PANTHER" id="PTHR42943:SF2">
    <property type="entry name" value="GLUTATHIONE S-TRANSFERASE KAPPA 1"/>
    <property type="match status" value="1"/>
</dbReference>
<dbReference type="Pfam" id="PF01323">
    <property type="entry name" value="DSBA"/>
    <property type="match status" value="1"/>
</dbReference>
<proteinExistence type="predicted"/>
<dbReference type="InterPro" id="IPR036249">
    <property type="entry name" value="Thioredoxin-like_sf"/>
</dbReference>
<dbReference type="GO" id="GO:0004364">
    <property type="term" value="F:glutathione transferase activity"/>
    <property type="evidence" value="ECO:0007669"/>
    <property type="project" value="TreeGrafter"/>
</dbReference>
<name>A0A8J7CDK0_9PROT</name>
<dbReference type="InterPro" id="IPR001853">
    <property type="entry name" value="DSBA-like_thioredoxin_dom"/>
</dbReference>
<dbReference type="GO" id="GO:0006749">
    <property type="term" value="P:glutathione metabolic process"/>
    <property type="evidence" value="ECO:0007669"/>
    <property type="project" value="TreeGrafter"/>
</dbReference>
<organism evidence="2 3">
    <name type="scientific">Phaeovibrio sulfidiphilus</name>
    <dbReference type="NCBI Taxonomy" id="1220600"/>
    <lineage>
        <taxon>Bacteria</taxon>
        <taxon>Pseudomonadati</taxon>
        <taxon>Pseudomonadota</taxon>
        <taxon>Alphaproteobacteria</taxon>
        <taxon>Rhodospirillales</taxon>
        <taxon>Rhodospirillaceae</taxon>
        <taxon>Phaeovibrio</taxon>
    </lineage>
</organism>
<dbReference type="Proteomes" id="UP000631034">
    <property type="component" value="Unassembled WGS sequence"/>
</dbReference>
<protein>
    <submittedName>
        <fullName evidence="2">DsbA family protein</fullName>
    </submittedName>
</protein>